<evidence type="ECO:0000313" key="2">
    <source>
        <dbReference type="EMBL" id="MFC0274676.1"/>
    </source>
</evidence>
<comment type="caution">
    <text evidence="2">The sequence shown here is derived from an EMBL/GenBank/DDBJ whole genome shotgun (WGS) entry which is preliminary data.</text>
</comment>
<name>A0ABV6GLW3_9BACI</name>
<proteinExistence type="predicted"/>
<keyword evidence="1" id="KW-0812">Transmembrane</keyword>
<dbReference type="InterPro" id="IPR035211">
    <property type="entry name" value="DUF5325"/>
</dbReference>
<keyword evidence="1" id="KW-1133">Transmembrane helix</keyword>
<dbReference type="Pfam" id="PF17259">
    <property type="entry name" value="DUF5325"/>
    <property type="match status" value="1"/>
</dbReference>
<dbReference type="Proteomes" id="UP001589854">
    <property type="component" value="Unassembled WGS sequence"/>
</dbReference>
<reference evidence="2 3" key="1">
    <citation type="submission" date="2024-09" db="EMBL/GenBank/DDBJ databases">
        <authorList>
            <person name="Sun Q."/>
            <person name="Mori K."/>
        </authorList>
    </citation>
    <scope>NUCLEOTIDE SEQUENCE [LARGE SCALE GENOMIC DNA]</scope>
    <source>
        <strain evidence="2 3">CCM 7228</strain>
    </source>
</reference>
<feature type="transmembrane region" description="Helical" evidence="1">
    <location>
        <begin position="7"/>
        <end position="28"/>
    </location>
</feature>
<feature type="transmembrane region" description="Helical" evidence="1">
    <location>
        <begin position="34"/>
        <end position="51"/>
    </location>
</feature>
<keyword evidence="1" id="KW-0472">Membrane</keyword>
<protein>
    <submittedName>
        <fullName evidence="2">YlaF family protein</fullName>
    </submittedName>
</protein>
<sequence>MQFGKWVFLVLAVLAAVFMALIGIAVAFRSILGMLGAIIGVIAVMGTGFVLKKRMREKGLLD</sequence>
<gene>
    <name evidence="2" type="ORF">ACFFIX_25450</name>
</gene>
<accession>A0ABV6GLW3</accession>
<evidence type="ECO:0000313" key="3">
    <source>
        <dbReference type="Proteomes" id="UP001589854"/>
    </source>
</evidence>
<keyword evidence="3" id="KW-1185">Reference proteome</keyword>
<dbReference type="EMBL" id="JBHLVO010000042">
    <property type="protein sequence ID" value="MFC0274676.1"/>
    <property type="molecule type" value="Genomic_DNA"/>
</dbReference>
<organism evidence="2 3">
    <name type="scientific">Metabacillus herbersteinensis</name>
    <dbReference type="NCBI Taxonomy" id="283816"/>
    <lineage>
        <taxon>Bacteria</taxon>
        <taxon>Bacillati</taxon>
        <taxon>Bacillota</taxon>
        <taxon>Bacilli</taxon>
        <taxon>Bacillales</taxon>
        <taxon>Bacillaceae</taxon>
        <taxon>Metabacillus</taxon>
    </lineage>
</organism>
<evidence type="ECO:0000256" key="1">
    <source>
        <dbReference type="SAM" id="Phobius"/>
    </source>
</evidence>
<dbReference type="RefSeq" id="WP_378939164.1">
    <property type="nucleotide sequence ID" value="NZ_JBHLVO010000042.1"/>
</dbReference>